<keyword evidence="2" id="KW-0472">Membrane</keyword>
<dbReference type="EMBL" id="SJDU01000050">
    <property type="protein sequence ID" value="TKZ35824.1"/>
    <property type="molecule type" value="Genomic_DNA"/>
</dbReference>
<organism evidence="3 4">
    <name type="scientific">Brachyspira catarrhinii</name>
    <dbReference type="NCBI Taxonomy" id="2528966"/>
    <lineage>
        <taxon>Bacteria</taxon>
        <taxon>Pseudomonadati</taxon>
        <taxon>Spirochaetota</taxon>
        <taxon>Spirochaetia</taxon>
        <taxon>Brachyspirales</taxon>
        <taxon>Brachyspiraceae</taxon>
        <taxon>Brachyspira</taxon>
    </lineage>
</organism>
<protein>
    <submittedName>
        <fullName evidence="3">Flagellar protein FlbB</fullName>
    </submittedName>
</protein>
<comment type="caution">
    <text evidence="3">The sequence shown here is derived from an EMBL/GenBank/DDBJ whole genome shotgun (WGS) entry which is preliminary data.</text>
</comment>
<proteinExistence type="predicted"/>
<feature type="compositionally biased region" description="Polar residues" evidence="1">
    <location>
        <begin position="204"/>
        <end position="216"/>
    </location>
</feature>
<gene>
    <name evidence="3" type="ORF">EZH24_03260</name>
</gene>
<dbReference type="InterPro" id="IPR058225">
    <property type="entry name" value="FlbB-like"/>
</dbReference>
<evidence type="ECO:0000313" key="3">
    <source>
        <dbReference type="EMBL" id="TKZ35824.1"/>
    </source>
</evidence>
<feature type="region of interest" description="Disordered" evidence="1">
    <location>
        <begin position="203"/>
        <end position="222"/>
    </location>
</feature>
<dbReference type="Proteomes" id="UP000310168">
    <property type="component" value="Unassembled WGS sequence"/>
</dbReference>
<dbReference type="NCBIfam" id="NF047368">
    <property type="entry name" value="collar_FlbB"/>
    <property type="match status" value="1"/>
</dbReference>
<dbReference type="RefSeq" id="WP_137997699.1">
    <property type="nucleotide sequence ID" value="NZ_SJDU01000050.1"/>
</dbReference>
<keyword evidence="3" id="KW-0966">Cell projection</keyword>
<keyword evidence="4" id="KW-1185">Reference proteome</keyword>
<evidence type="ECO:0000256" key="2">
    <source>
        <dbReference type="SAM" id="Phobius"/>
    </source>
</evidence>
<sequence>MKFKIAILIIVNLIAFTALLYMFDIFGVVNYYTLMRTKIAPNIPLMARFTQKPRVEDMSLLARDDLAKMRESFNLRERDIEAQESLIASRAIELNTRSELIEQDRQNLLNAWSNYQATMDESSQYQLVLTDLANKINSMPPQNSVALLNQLAANGSDDLVIDVLLEMDSIAATEGRNSTTSYLLSLMDASVAARILEKYEARTNPRNNTVPSSPNDFPSYPETDNMLNEGIMDMGA</sequence>
<keyword evidence="3" id="KW-0282">Flagellum</keyword>
<reference evidence="3 4" key="1">
    <citation type="journal article" date="2019" name="Anaerobe">
        <title>Brachyspira catarrhinii sp. nov., an anaerobic intestinal spirochaete isolated from vervet monkeys may have been misidentified as Brachyspira aalborgi in previous studies.</title>
        <authorList>
            <person name="Phillips N.D."/>
            <person name="La T."/>
            <person name="Hampson D.J."/>
        </authorList>
    </citation>
    <scope>NUCLEOTIDE SEQUENCE [LARGE SCALE GENOMIC DNA]</scope>
    <source>
        <strain evidence="3 4">Z12</strain>
    </source>
</reference>
<evidence type="ECO:0000256" key="1">
    <source>
        <dbReference type="SAM" id="MobiDB-lite"/>
    </source>
</evidence>
<keyword evidence="2" id="KW-1133">Transmembrane helix</keyword>
<accession>A0ABY2TSQ9</accession>
<name>A0ABY2TSQ9_9SPIR</name>
<keyword evidence="3" id="KW-0969">Cilium</keyword>
<evidence type="ECO:0000313" key="4">
    <source>
        <dbReference type="Proteomes" id="UP000310168"/>
    </source>
</evidence>
<feature type="transmembrane region" description="Helical" evidence="2">
    <location>
        <begin position="6"/>
        <end position="29"/>
    </location>
</feature>
<keyword evidence="2" id="KW-0812">Transmembrane</keyword>